<feature type="transmembrane region" description="Helical" evidence="1">
    <location>
        <begin position="83"/>
        <end position="105"/>
    </location>
</feature>
<feature type="transmembrane region" description="Helical" evidence="1">
    <location>
        <begin position="125"/>
        <end position="145"/>
    </location>
</feature>
<keyword evidence="3" id="KW-1185">Reference proteome</keyword>
<dbReference type="Proteomes" id="UP000094526">
    <property type="component" value="Unassembled WGS sequence"/>
</dbReference>
<evidence type="ECO:0000313" key="3">
    <source>
        <dbReference type="Proteomes" id="UP000094526"/>
    </source>
</evidence>
<dbReference type="AlphaFoldDB" id="A0A1C1CIA8"/>
<dbReference type="VEuPathDB" id="FungiDB:G647_08411"/>
<feature type="transmembrane region" description="Helical" evidence="1">
    <location>
        <begin position="43"/>
        <end position="63"/>
    </location>
</feature>
<gene>
    <name evidence="2" type="ORF">CLCR_04387</name>
</gene>
<accession>A0A1C1CIA8</accession>
<sequence>MLKQVLPLSILYFTLVFLAGLVLDSVRLPYLQPLLGARYAELLETPLMIFIIWHAAQITVWNFDLDLGSTLKQSARWWSPMPLTVGLLSLMWLLTAEVGIMTILYDNWLWDALKLYFLQRDLVAGSVSGFVLLAYALMPWIVWLVRGQNGEDEAKLVLDFDSVRTEDEDYCTR</sequence>
<dbReference type="VEuPathDB" id="FungiDB:CLCR_04387"/>
<reference evidence="3" key="1">
    <citation type="submission" date="2015-07" db="EMBL/GenBank/DDBJ databases">
        <authorList>
            <person name="Teixeira M.M."/>
            <person name="Souza R.C."/>
            <person name="Almeida L.G."/>
            <person name="Vicente V.A."/>
            <person name="de Hoog S."/>
            <person name="Bocca A.L."/>
            <person name="de Almeida S.R."/>
            <person name="Vasconcelos A.T."/>
            <person name="Felipe M.S."/>
        </authorList>
    </citation>
    <scope>NUCLEOTIDE SEQUENCE [LARGE SCALE GENOMIC DNA]</scope>
    <source>
        <strain evidence="3">KSF</strain>
    </source>
</reference>
<evidence type="ECO:0000256" key="1">
    <source>
        <dbReference type="SAM" id="Phobius"/>
    </source>
</evidence>
<evidence type="ECO:0000313" key="2">
    <source>
        <dbReference type="EMBL" id="OCT48264.1"/>
    </source>
</evidence>
<organism evidence="2 3">
    <name type="scientific">Cladophialophora carrionii</name>
    <dbReference type="NCBI Taxonomy" id="86049"/>
    <lineage>
        <taxon>Eukaryota</taxon>
        <taxon>Fungi</taxon>
        <taxon>Dikarya</taxon>
        <taxon>Ascomycota</taxon>
        <taxon>Pezizomycotina</taxon>
        <taxon>Eurotiomycetes</taxon>
        <taxon>Chaetothyriomycetidae</taxon>
        <taxon>Chaetothyriales</taxon>
        <taxon>Herpotrichiellaceae</taxon>
        <taxon>Cladophialophora</taxon>
    </lineage>
</organism>
<dbReference type="EMBL" id="LGRB01000012">
    <property type="protein sequence ID" value="OCT48264.1"/>
    <property type="molecule type" value="Genomic_DNA"/>
</dbReference>
<keyword evidence="1" id="KW-0812">Transmembrane</keyword>
<keyword evidence="1" id="KW-1133">Transmembrane helix</keyword>
<comment type="caution">
    <text evidence="2">The sequence shown here is derived from an EMBL/GenBank/DDBJ whole genome shotgun (WGS) entry which is preliminary data.</text>
</comment>
<protein>
    <submittedName>
        <fullName evidence="2">Uncharacterized protein</fullName>
    </submittedName>
</protein>
<keyword evidence="1" id="KW-0472">Membrane</keyword>
<name>A0A1C1CIA8_9EURO</name>
<dbReference type="OrthoDB" id="4588380at2759"/>
<feature type="transmembrane region" description="Helical" evidence="1">
    <location>
        <begin position="5"/>
        <end position="23"/>
    </location>
</feature>
<proteinExistence type="predicted"/>